<dbReference type="InterPro" id="IPR000589">
    <property type="entry name" value="Ribosomal_uS15"/>
</dbReference>
<evidence type="ECO:0000256" key="7">
    <source>
        <dbReference type="ARBA" id="ARBA00035249"/>
    </source>
</evidence>
<accession>A0AAW1ITZ3</accession>
<comment type="subcellular location">
    <subcellularLocation>
        <location evidence="1">Mitochondrion</location>
    </subcellularLocation>
</comment>
<dbReference type="InterPro" id="IPR052137">
    <property type="entry name" value="uS15_ribosomal"/>
</dbReference>
<evidence type="ECO:0000256" key="3">
    <source>
        <dbReference type="ARBA" id="ARBA00022946"/>
    </source>
</evidence>
<dbReference type="InterPro" id="IPR009068">
    <property type="entry name" value="uS15_NS1_RNA-bd_sf"/>
</dbReference>
<comment type="similarity">
    <text evidence="2">Belongs to the universal ribosomal protein uS15 family.</text>
</comment>
<keyword evidence="4 10" id="KW-0689">Ribosomal protein</keyword>
<keyword evidence="6" id="KW-0687">Ribonucleoprotein</keyword>
<organism evidence="10 11">
    <name type="scientific">Popillia japonica</name>
    <name type="common">Japanese beetle</name>
    <dbReference type="NCBI Taxonomy" id="7064"/>
    <lineage>
        <taxon>Eukaryota</taxon>
        <taxon>Metazoa</taxon>
        <taxon>Ecdysozoa</taxon>
        <taxon>Arthropoda</taxon>
        <taxon>Hexapoda</taxon>
        <taxon>Insecta</taxon>
        <taxon>Pterygota</taxon>
        <taxon>Neoptera</taxon>
        <taxon>Endopterygota</taxon>
        <taxon>Coleoptera</taxon>
        <taxon>Polyphaga</taxon>
        <taxon>Scarabaeiformia</taxon>
        <taxon>Scarabaeidae</taxon>
        <taxon>Rutelinae</taxon>
        <taxon>Popillia</taxon>
    </lineage>
</organism>
<keyword evidence="9" id="KW-1133">Transmembrane helix</keyword>
<evidence type="ECO:0000256" key="9">
    <source>
        <dbReference type="SAM" id="Phobius"/>
    </source>
</evidence>
<dbReference type="PANTHER" id="PTHR46685">
    <property type="entry name" value="28S RIBOSOMAL PROTEIN S15, MITOCHONDRIAL"/>
    <property type="match status" value="1"/>
</dbReference>
<keyword evidence="9" id="KW-0812">Transmembrane</keyword>
<dbReference type="Pfam" id="PF00312">
    <property type="entry name" value="Ribosomal_S15"/>
    <property type="match status" value="1"/>
</dbReference>
<protein>
    <recommendedName>
        <fullName evidence="7">Small ribosomal subunit protein uS15m</fullName>
    </recommendedName>
    <alternativeName>
        <fullName evidence="8">28S ribosomal protein S15, mitochondrial</fullName>
    </alternativeName>
</protein>
<keyword evidence="3" id="KW-0809">Transit peptide</keyword>
<sequence length="343" mass="40510">MNVARNLTKILTYNANLLRINNTTQRNYAFKSDLKIKWVRPAKIPCYKAVVSGDLKPKPEVDYNRYQIEFRNCKELEDADEIVQRLFKLEFASHKKIVQSYLKDLTDSVQRHPFDRGSIESRIARWTGAIRAWQEIMESHPYNKTVKIKLKELIDKRKKHLKYLRRWDYKKFEWLLENLDLVYKPYPKQHLPVTRKESLRKLTDKYWKDTVQDKLNEYKLVLQEQQPAFLEEKIRSLEFIRAEQQSCGVTVTITEEEINNVKKELADLLIVYFFRMLAVRSLVKTGAAVAAQQSRQMSVVATRPLVRVSFAEKLVHGVIMTVAYCTIPVWVLVNIRNYRGLGK</sequence>
<evidence type="ECO:0000256" key="1">
    <source>
        <dbReference type="ARBA" id="ARBA00004173"/>
    </source>
</evidence>
<evidence type="ECO:0000256" key="8">
    <source>
        <dbReference type="ARBA" id="ARBA00035528"/>
    </source>
</evidence>
<evidence type="ECO:0000256" key="4">
    <source>
        <dbReference type="ARBA" id="ARBA00022980"/>
    </source>
</evidence>
<dbReference type="PANTHER" id="PTHR46685:SF1">
    <property type="entry name" value="SMALL RIBOSOMAL SUBUNIT PROTEIN US15M"/>
    <property type="match status" value="1"/>
</dbReference>
<dbReference type="SMART" id="SM01387">
    <property type="entry name" value="Ribosomal_S15"/>
    <property type="match status" value="1"/>
</dbReference>
<keyword evidence="11" id="KW-1185">Reference proteome</keyword>
<comment type="caution">
    <text evidence="10">The sequence shown here is derived from an EMBL/GenBank/DDBJ whole genome shotgun (WGS) entry which is preliminary data.</text>
</comment>
<dbReference type="Gene3D" id="1.10.287.10">
    <property type="entry name" value="S15/NS1, RNA-binding"/>
    <property type="match status" value="1"/>
</dbReference>
<evidence type="ECO:0000256" key="6">
    <source>
        <dbReference type="ARBA" id="ARBA00023274"/>
    </source>
</evidence>
<reference evidence="10 11" key="1">
    <citation type="journal article" date="2024" name="BMC Genomics">
        <title>De novo assembly and annotation of Popillia japonica's genome with initial clues to its potential as an invasive pest.</title>
        <authorList>
            <person name="Cucini C."/>
            <person name="Boschi S."/>
            <person name="Funari R."/>
            <person name="Cardaioli E."/>
            <person name="Iannotti N."/>
            <person name="Marturano G."/>
            <person name="Paoli F."/>
            <person name="Bruttini M."/>
            <person name="Carapelli A."/>
            <person name="Frati F."/>
            <person name="Nardi F."/>
        </authorList>
    </citation>
    <scope>NUCLEOTIDE SEQUENCE [LARGE SCALE GENOMIC DNA]</scope>
    <source>
        <strain evidence="10">DMR45628</strain>
    </source>
</reference>
<dbReference type="GO" id="GO:0005763">
    <property type="term" value="C:mitochondrial small ribosomal subunit"/>
    <property type="evidence" value="ECO:0007669"/>
    <property type="project" value="TreeGrafter"/>
</dbReference>
<evidence type="ECO:0000256" key="2">
    <source>
        <dbReference type="ARBA" id="ARBA00008434"/>
    </source>
</evidence>
<feature type="transmembrane region" description="Helical" evidence="9">
    <location>
        <begin position="314"/>
        <end position="333"/>
    </location>
</feature>
<dbReference type="AlphaFoldDB" id="A0AAW1ITZ3"/>
<dbReference type="GO" id="GO:0003735">
    <property type="term" value="F:structural constituent of ribosome"/>
    <property type="evidence" value="ECO:0007669"/>
    <property type="project" value="InterPro"/>
</dbReference>
<gene>
    <name evidence="10" type="ORF">QE152_g34265</name>
</gene>
<dbReference type="Proteomes" id="UP001458880">
    <property type="component" value="Unassembled WGS sequence"/>
</dbReference>
<keyword evidence="5" id="KW-0496">Mitochondrion</keyword>
<dbReference type="GO" id="GO:0032543">
    <property type="term" value="P:mitochondrial translation"/>
    <property type="evidence" value="ECO:0007669"/>
    <property type="project" value="TreeGrafter"/>
</dbReference>
<proteinExistence type="inferred from homology"/>
<keyword evidence="9" id="KW-0472">Membrane</keyword>
<dbReference type="SUPFAM" id="SSF47060">
    <property type="entry name" value="S15/NS1 RNA-binding domain"/>
    <property type="match status" value="1"/>
</dbReference>
<name>A0AAW1ITZ3_POPJA</name>
<evidence type="ECO:0000313" key="11">
    <source>
        <dbReference type="Proteomes" id="UP001458880"/>
    </source>
</evidence>
<dbReference type="GO" id="GO:0003723">
    <property type="term" value="F:RNA binding"/>
    <property type="evidence" value="ECO:0007669"/>
    <property type="project" value="TreeGrafter"/>
</dbReference>
<evidence type="ECO:0000313" key="10">
    <source>
        <dbReference type="EMBL" id="KAK9693342.1"/>
    </source>
</evidence>
<evidence type="ECO:0000256" key="5">
    <source>
        <dbReference type="ARBA" id="ARBA00023128"/>
    </source>
</evidence>
<dbReference type="EMBL" id="JASPKY010000545">
    <property type="protein sequence ID" value="KAK9693342.1"/>
    <property type="molecule type" value="Genomic_DNA"/>
</dbReference>